<dbReference type="GO" id="GO:0035312">
    <property type="term" value="F:5'-3' DNA exonuclease activity"/>
    <property type="evidence" value="ECO:0007669"/>
    <property type="project" value="TreeGrafter"/>
</dbReference>
<dbReference type="GO" id="GO:0036297">
    <property type="term" value="P:interstrand cross-link repair"/>
    <property type="evidence" value="ECO:0007669"/>
    <property type="project" value="TreeGrafter"/>
</dbReference>
<dbReference type="Proteomes" id="UP000193685">
    <property type="component" value="Unassembled WGS sequence"/>
</dbReference>
<keyword evidence="1" id="KW-0540">Nuclease</keyword>
<evidence type="ECO:0000256" key="1">
    <source>
        <dbReference type="ARBA" id="ARBA00022722"/>
    </source>
</evidence>
<dbReference type="GeneID" id="63783129"/>
<keyword evidence="3" id="KW-0269">Exonuclease</keyword>
<dbReference type="EMBL" id="MCFI01000004">
    <property type="protein sequence ID" value="ORY85434.1"/>
    <property type="molecule type" value="Genomic_DNA"/>
</dbReference>
<proteinExistence type="predicted"/>
<dbReference type="Gene3D" id="3.60.15.10">
    <property type="entry name" value="Ribonuclease Z/Hydroxyacylglutathione hydrolase-like"/>
    <property type="match status" value="1"/>
</dbReference>
<dbReference type="RefSeq" id="XP_040726916.1">
    <property type="nucleotide sequence ID" value="XM_040866530.1"/>
</dbReference>
<dbReference type="InterPro" id="IPR036866">
    <property type="entry name" value="RibonucZ/Hydroxyglut_hydro"/>
</dbReference>
<reference evidence="4 5" key="1">
    <citation type="submission" date="2016-07" db="EMBL/GenBank/DDBJ databases">
        <title>Pervasive Adenine N6-methylation of Active Genes in Fungi.</title>
        <authorList>
            <consortium name="DOE Joint Genome Institute"/>
            <person name="Mondo S.J."/>
            <person name="Dannebaum R.O."/>
            <person name="Kuo R.C."/>
            <person name="Labutti K."/>
            <person name="Haridas S."/>
            <person name="Kuo A."/>
            <person name="Salamov A."/>
            <person name="Ahrendt S.R."/>
            <person name="Lipzen A."/>
            <person name="Sullivan W."/>
            <person name="Andreopoulos W.B."/>
            <person name="Clum A."/>
            <person name="Lindquist E."/>
            <person name="Daum C."/>
            <person name="Ramamoorthy G.K."/>
            <person name="Gryganskyi A."/>
            <person name="Culley D."/>
            <person name="Magnuson J.K."/>
            <person name="James T.Y."/>
            <person name="O'Malley M.A."/>
            <person name="Stajich J.E."/>
            <person name="Spatafora J.W."/>
            <person name="Visel A."/>
            <person name="Grigoriev I.V."/>
        </authorList>
    </citation>
    <scope>NUCLEOTIDE SEQUENCE [LARGE SCALE GENOMIC DNA]</scope>
    <source>
        <strain evidence="4 5">12-1054</strain>
    </source>
</reference>
<dbReference type="PANTHER" id="PTHR23240">
    <property type="entry name" value="DNA CROSS-LINK REPAIR PROTEIN PSO2/SNM1-RELATED"/>
    <property type="match status" value="1"/>
</dbReference>
<evidence type="ECO:0000313" key="5">
    <source>
        <dbReference type="Proteomes" id="UP000193685"/>
    </source>
</evidence>
<dbReference type="OrthoDB" id="5561659at2759"/>
<dbReference type="AlphaFoldDB" id="A0A1Y2FQ28"/>
<dbReference type="Gene3D" id="3.40.50.12650">
    <property type="match status" value="1"/>
</dbReference>
<dbReference type="GO" id="GO:0006303">
    <property type="term" value="P:double-strand break repair via nonhomologous end joining"/>
    <property type="evidence" value="ECO:0007669"/>
    <property type="project" value="TreeGrafter"/>
</dbReference>
<dbReference type="GO" id="GO:0003684">
    <property type="term" value="F:damaged DNA binding"/>
    <property type="evidence" value="ECO:0007669"/>
    <property type="project" value="TreeGrafter"/>
</dbReference>
<comment type="caution">
    <text evidence="4">The sequence shown here is derived from an EMBL/GenBank/DDBJ whole genome shotgun (WGS) entry which is preliminary data.</text>
</comment>
<gene>
    <name evidence="4" type="ORF">BCR37DRAFT_236802</name>
</gene>
<keyword evidence="2" id="KW-0378">Hydrolase</keyword>
<dbReference type="GO" id="GO:0000723">
    <property type="term" value="P:telomere maintenance"/>
    <property type="evidence" value="ECO:0007669"/>
    <property type="project" value="TreeGrafter"/>
</dbReference>
<evidence type="ECO:0000313" key="4">
    <source>
        <dbReference type="EMBL" id="ORY85434.1"/>
    </source>
</evidence>
<keyword evidence="5" id="KW-1185">Reference proteome</keyword>
<dbReference type="SUPFAM" id="SSF56281">
    <property type="entry name" value="Metallo-hydrolase/oxidoreductase"/>
    <property type="match status" value="1"/>
</dbReference>
<name>A0A1Y2FQ28_PROLT</name>
<evidence type="ECO:0000256" key="2">
    <source>
        <dbReference type="ARBA" id="ARBA00022801"/>
    </source>
</evidence>
<organism evidence="4 5">
    <name type="scientific">Protomyces lactucae-debilis</name>
    <dbReference type="NCBI Taxonomy" id="2754530"/>
    <lineage>
        <taxon>Eukaryota</taxon>
        <taxon>Fungi</taxon>
        <taxon>Dikarya</taxon>
        <taxon>Ascomycota</taxon>
        <taxon>Taphrinomycotina</taxon>
        <taxon>Taphrinomycetes</taxon>
        <taxon>Taphrinales</taxon>
        <taxon>Protomycetaceae</taxon>
        <taxon>Protomyces</taxon>
    </lineage>
</organism>
<dbReference type="PANTHER" id="PTHR23240:SF8">
    <property type="entry name" value="PROTEIN ARTEMIS"/>
    <property type="match status" value="1"/>
</dbReference>
<dbReference type="STRING" id="56484.A0A1Y2FQ28"/>
<sequence length="504" mass="55948">MSTFDGFVQEFPHIAIDYFRPRRASAPAVAAYFLSHVHSDHLQGLEDESFGGAFIYCSEATCALLPKLQTKDARLKFAQQLLPQRCYKYGHLQPHTGKQLLRALPMNTPIALVVADETIQVTLLDANHCPGACMFLLETTRSSVLYTGDLRAERHFTSFLKMQPVLLPYLTGIRPLESLYLDTSARPCGPVYASKMSGSAACIKAMIQYPESTHFILPARCLGYEEFWVAAALALSTKIHVDDYTFKLFGAIRGSYVLGETFCGAHGLLTLNPCEARLHVCTDQLVPCPYALNAVYIKAVTSVTFRQQEMGNSQIEAETDHDGSITLHNFARGETPVLLSEAKPDSATGGLPRSLIVEFARHSSWPELMHFVSLFKTRRVVSCVGEVSHLFDSLTIPINEPYGVPSATVKSQVQEMEEASQDLTIEDVEICTPIKHESLSEVDQGETTVQATMAAHTRLSGHTAEQDPDVSFDLIERYKRYAVEGQWSESPRAKRQAACRDVYL</sequence>
<accession>A0A1Y2FQ28</accession>
<evidence type="ECO:0000256" key="3">
    <source>
        <dbReference type="ARBA" id="ARBA00022839"/>
    </source>
</evidence>
<protein>
    <submittedName>
        <fullName evidence="4">Beta-lactamase-like protein</fullName>
    </submittedName>
</protein>